<evidence type="ECO:0000256" key="2">
    <source>
        <dbReference type="ARBA" id="ARBA00023015"/>
    </source>
</evidence>
<sequence>MRNIDLDSLQIFKAVVDFGGITKAAAHLNRVQSNITTRIKNLEERLGVALFQRQGGKLVLSAEGRLLITYAEQLLRLSHEAEMAMRSGTPHGTLRIGTLESTAAARLPPFLSSYHGHYPDVHIELVTGTTTALISRVHRYDIEAAFISEPFRASNLETQTAFSEELVIVAPLQAKHIESATHLQQCTVIAFATGCSYRKILDDWLAACDVVPVRVLELASYHAIVACVAAGSGIAIVPRSVLGVMQAESLVKILPLPPEVANVHTHLIWRVGHRSVALDALRLELRSKQLGPATGEKVSDLVHESRVELSPPDR</sequence>
<protein>
    <submittedName>
        <fullName evidence="6">LysR family transcriptional regulator</fullName>
    </submittedName>
</protein>
<dbReference type="PANTHER" id="PTHR30126">
    <property type="entry name" value="HTH-TYPE TRANSCRIPTIONAL REGULATOR"/>
    <property type="match status" value="1"/>
</dbReference>
<keyword evidence="2" id="KW-0805">Transcription regulation</keyword>
<evidence type="ECO:0000259" key="5">
    <source>
        <dbReference type="PROSITE" id="PS50931"/>
    </source>
</evidence>
<proteinExistence type="inferred from homology"/>
<accession>A0A9W3P9P0</accession>
<dbReference type="Pfam" id="PF03466">
    <property type="entry name" value="LysR_substrate"/>
    <property type="match status" value="1"/>
</dbReference>
<dbReference type="PRINTS" id="PR00039">
    <property type="entry name" value="HTHLYSR"/>
</dbReference>
<dbReference type="PANTHER" id="PTHR30126:SF40">
    <property type="entry name" value="HTH-TYPE TRANSCRIPTIONAL REGULATOR GLTR"/>
    <property type="match status" value="1"/>
</dbReference>
<feature type="domain" description="HTH lysR-type" evidence="5">
    <location>
        <begin position="4"/>
        <end position="61"/>
    </location>
</feature>
<dbReference type="InterPro" id="IPR036390">
    <property type="entry name" value="WH_DNA-bd_sf"/>
</dbReference>
<dbReference type="CDD" id="cd08442">
    <property type="entry name" value="PBP2_YofA_SoxR_like"/>
    <property type="match status" value="1"/>
</dbReference>
<dbReference type="InterPro" id="IPR005119">
    <property type="entry name" value="LysR_subst-bd"/>
</dbReference>
<dbReference type="Proteomes" id="UP000032866">
    <property type="component" value="Chromosome 1"/>
</dbReference>
<evidence type="ECO:0000313" key="7">
    <source>
        <dbReference type="Proteomes" id="UP000032866"/>
    </source>
</evidence>
<organism evidence="6 7">
    <name type="scientific">Burkholderia cepacia GG4</name>
    <dbReference type="NCBI Taxonomy" id="1009846"/>
    <lineage>
        <taxon>Bacteria</taxon>
        <taxon>Pseudomonadati</taxon>
        <taxon>Pseudomonadota</taxon>
        <taxon>Betaproteobacteria</taxon>
        <taxon>Burkholderiales</taxon>
        <taxon>Burkholderiaceae</taxon>
        <taxon>Burkholderia</taxon>
        <taxon>Burkholderia cepacia complex</taxon>
    </lineage>
</organism>
<evidence type="ECO:0000313" key="6">
    <source>
        <dbReference type="EMBL" id="AFQ48666.1"/>
    </source>
</evidence>
<dbReference type="SUPFAM" id="SSF46785">
    <property type="entry name" value="Winged helix' DNA-binding domain"/>
    <property type="match status" value="1"/>
</dbReference>
<keyword evidence="3" id="KW-0238">DNA-binding</keyword>
<evidence type="ECO:0000256" key="3">
    <source>
        <dbReference type="ARBA" id="ARBA00023125"/>
    </source>
</evidence>
<dbReference type="InterPro" id="IPR000847">
    <property type="entry name" value="LysR_HTH_N"/>
</dbReference>
<dbReference type="KEGG" id="bct:GEM_2253"/>
<dbReference type="SUPFAM" id="SSF53850">
    <property type="entry name" value="Periplasmic binding protein-like II"/>
    <property type="match status" value="1"/>
</dbReference>
<dbReference type="RefSeq" id="WP_014897521.1">
    <property type="nucleotide sequence ID" value="NC_018513.1"/>
</dbReference>
<evidence type="ECO:0000256" key="4">
    <source>
        <dbReference type="ARBA" id="ARBA00023163"/>
    </source>
</evidence>
<reference evidence="6 7" key="1">
    <citation type="journal article" date="2012" name="J. Bacteriol.">
        <title>Complete Genome Sequence of Burkholderia sp. Strain GG4, a Betaproteobacterium That Reduces 3-Oxo-N-Acylhomoserine Lactones and Produces Different N-Acylhomoserine Lactones.</title>
        <authorList>
            <person name="Hong K.W."/>
            <person name="Koh C.L."/>
            <person name="Sam C.K."/>
            <person name="Yin W.F."/>
            <person name="Chan K.G."/>
        </authorList>
    </citation>
    <scope>NUCLEOTIDE SEQUENCE [LARGE SCALE GENOMIC DNA]</scope>
    <source>
        <strain evidence="6 7">GG4</strain>
    </source>
</reference>
<dbReference type="InterPro" id="IPR036388">
    <property type="entry name" value="WH-like_DNA-bd_sf"/>
</dbReference>
<dbReference type="GO" id="GO:0000976">
    <property type="term" value="F:transcription cis-regulatory region binding"/>
    <property type="evidence" value="ECO:0007669"/>
    <property type="project" value="TreeGrafter"/>
</dbReference>
<evidence type="ECO:0000256" key="1">
    <source>
        <dbReference type="ARBA" id="ARBA00009437"/>
    </source>
</evidence>
<gene>
    <name evidence="6" type="ORF">GEM_2253</name>
</gene>
<dbReference type="Pfam" id="PF00126">
    <property type="entry name" value="HTH_1"/>
    <property type="match status" value="1"/>
</dbReference>
<dbReference type="Gene3D" id="1.10.10.10">
    <property type="entry name" value="Winged helix-like DNA-binding domain superfamily/Winged helix DNA-binding domain"/>
    <property type="match status" value="1"/>
</dbReference>
<dbReference type="PROSITE" id="PS50931">
    <property type="entry name" value="HTH_LYSR"/>
    <property type="match status" value="1"/>
</dbReference>
<dbReference type="Gene3D" id="3.40.190.290">
    <property type="match status" value="1"/>
</dbReference>
<name>A0A9W3P9P0_BURCE</name>
<dbReference type="AlphaFoldDB" id="A0A9W3P9P0"/>
<dbReference type="EMBL" id="CP003774">
    <property type="protein sequence ID" value="AFQ48666.1"/>
    <property type="molecule type" value="Genomic_DNA"/>
</dbReference>
<keyword evidence="4" id="KW-0804">Transcription</keyword>
<comment type="similarity">
    <text evidence="1">Belongs to the LysR transcriptional regulatory family.</text>
</comment>
<dbReference type="GO" id="GO:0003700">
    <property type="term" value="F:DNA-binding transcription factor activity"/>
    <property type="evidence" value="ECO:0007669"/>
    <property type="project" value="InterPro"/>
</dbReference>